<keyword evidence="2" id="KW-1185">Reference proteome</keyword>
<reference evidence="1 2" key="1">
    <citation type="submission" date="2019-03" db="EMBL/GenBank/DDBJ databases">
        <title>Genomic Encyclopedia of Type Strains, Phase IV (KMG-V): Genome sequencing to study the core and pangenomes of soil and plant-associated prokaryotes.</title>
        <authorList>
            <person name="Whitman W."/>
        </authorList>
    </citation>
    <scope>NUCLEOTIDE SEQUENCE [LARGE SCALE GENOMIC DNA]</scope>
    <source>
        <strain evidence="1 2">Gr42</strain>
    </source>
</reference>
<protein>
    <submittedName>
        <fullName evidence="1">Uncharacterized protein</fullName>
    </submittedName>
</protein>
<name>A0A4R3Q6X5_9HYPH</name>
<evidence type="ECO:0000313" key="1">
    <source>
        <dbReference type="EMBL" id="TCU16207.1"/>
    </source>
</evidence>
<gene>
    <name evidence="1" type="ORF">EV130_11812</name>
</gene>
<dbReference type="Proteomes" id="UP000295547">
    <property type="component" value="Unassembled WGS sequence"/>
</dbReference>
<dbReference type="AlphaFoldDB" id="A0A4R3Q6X5"/>
<sequence>MARSMHICTIEDVATMTGENLELLREIVSIRAGPRDFGRRA</sequence>
<organism evidence="1 2">
    <name type="scientific">Rhizobium azibense</name>
    <dbReference type="NCBI Taxonomy" id="1136135"/>
    <lineage>
        <taxon>Bacteria</taxon>
        <taxon>Pseudomonadati</taxon>
        <taxon>Pseudomonadota</taxon>
        <taxon>Alphaproteobacteria</taxon>
        <taxon>Hyphomicrobiales</taxon>
        <taxon>Rhizobiaceae</taxon>
        <taxon>Rhizobium/Agrobacterium group</taxon>
        <taxon>Rhizobium</taxon>
    </lineage>
</organism>
<comment type="caution">
    <text evidence="1">The sequence shown here is derived from an EMBL/GenBank/DDBJ whole genome shotgun (WGS) entry which is preliminary data.</text>
</comment>
<dbReference type="EMBL" id="SMBJ01000018">
    <property type="protein sequence ID" value="TCU16207.1"/>
    <property type="molecule type" value="Genomic_DNA"/>
</dbReference>
<proteinExistence type="predicted"/>
<accession>A0A4R3Q6X5</accession>
<evidence type="ECO:0000313" key="2">
    <source>
        <dbReference type="Proteomes" id="UP000295547"/>
    </source>
</evidence>